<evidence type="ECO:0000313" key="10">
    <source>
        <dbReference type="Proteomes" id="UP000653454"/>
    </source>
</evidence>
<protein>
    <submittedName>
        <fullName evidence="9">(diamondback moth) hypothetical protein</fullName>
    </submittedName>
</protein>
<keyword evidence="1" id="KW-0479">Metal-binding</keyword>
<feature type="region of interest" description="Disordered" evidence="7">
    <location>
        <begin position="1"/>
        <end position="24"/>
    </location>
</feature>
<keyword evidence="2" id="KW-0677">Repeat</keyword>
<dbReference type="FunFam" id="3.30.160.60:FF:000065">
    <property type="entry name" value="B-cell CLL/lymphoma 6, member B"/>
    <property type="match status" value="1"/>
</dbReference>
<evidence type="ECO:0000256" key="7">
    <source>
        <dbReference type="SAM" id="MobiDB-lite"/>
    </source>
</evidence>
<evidence type="ECO:0000313" key="9">
    <source>
        <dbReference type="EMBL" id="CAG9093541.1"/>
    </source>
</evidence>
<dbReference type="FunFam" id="3.30.160.60:FF:000100">
    <property type="entry name" value="Zinc finger 45-like"/>
    <property type="match status" value="2"/>
</dbReference>
<gene>
    <name evidence="9" type="ORF">PLXY2_LOCUS1329</name>
</gene>
<dbReference type="SUPFAM" id="SSF57667">
    <property type="entry name" value="beta-beta-alpha zinc fingers"/>
    <property type="match status" value="5"/>
</dbReference>
<evidence type="ECO:0000256" key="3">
    <source>
        <dbReference type="ARBA" id="ARBA00022771"/>
    </source>
</evidence>
<dbReference type="EMBL" id="CAJHNJ030000003">
    <property type="protein sequence ID" value="CAG9093541.1"/>
    <property type="molecule type" value="Genomic_DNA"/>
</dbReference>
<dbReference type="Pfam" id="PF00096">
    <property type="entry name" value="zf-C2H2"/>
    <property type="match status" value="7"/>
</dbReference>
<evidence type="ECO:0000256" key="2">
    <source>
        <dbReference type="ARBA" id="ARBA00022737"/>
    </source>
</evidence>
<sequence>MNGENEGLTEQEEEMDDVNSESPASLENLSQMLRRSLVSRNKQTIIVRNPDGGAVFCCVECPMTYADKESMELHLCMHNKEYRFICTICGTGLKRREHLERHTLGHQGVRPHVCADCGKAFKRKEHLTIHRAIHSEEKTLSCVLCARSFHRKDHLQKHLQSHSNRFRRQGLVVNGLVKTEAEDEPSDGCQGADVDLLTGQVTTVIATGDPVRPYGCPDCDKTYKRRDHLKLHSRVHAVKEYECSVCGEGFYQQEQLLWHMNTHLKAEVITDEVADDDGQSWETQQDLNTDLLVPLYSQLKAENRPHECTVCHKRFKRKQHLKVHMNVHYKGVVRPASPPAAVCDLSIWCSLCNEGFQTNKQFEAHSCMHEHAQRVNCENINEEQMQGGGGGGGRLPALALAEKNEEQQHMIIEPDPVCLAEDPSLPTPRKVFVCKYCGKPFRRRDHYKIHLHIHTGRKDFFCPQCGKGFYRKDHLQKHIPVHEKAKKAKKDVPGLFPISMMSPRGTGGAGGGFTFNVMPEITITAPSNAKLRVPLQMKVPYEVVMSTDNGERRTVVNPQ</sequence>
<dbReference type="GO" id="GO:0005634">
    <property type="term" value="C:nucleus"/>
    <property type="evidence" value="ECO:0007669"/>
    <property type="project" value="TreeGrafter"/>
</dbReference>
<feature type="domain" description="C2H2-type" evidence="8">
    <location>
        <begin position="306"/>
        <end position="328"/>
    </location>
</feature>
<dbReference type="InterPro" id="IPR013087">
    <property type="entry name" value="Znf_C2H2_type"/>
</dbReference>
<dbReference type="SMART" id="SM00355">
    <property type="entry name" value="ZnF_C2H2"/>
    <property type="match status" value="10"/>
</dbReference>
<feature type="domain" description="C2H2-type" evidence="8">
    <location>
        <begin position="84"/>
        <end position="111"/>
    </location>
</feature>
<keyword evidence="4" id="KW-0862">Zinc</keyword>
<dbReference type="PANTHER" id="PTHR24393:SF34">
    <property type="entry name" value="PR_SET DOMAIN 13"/>
    <property type="match status" value="1"/>
</dbReference>
<dbReference type="Gene3D" id="3.30.160.60">
    <property type="entry name" value="Classic Zinc Finger"/>
    <property type="match status" value="7"/>
</dbReference>
<feature type="domain" description="C2H2-type" evidence="8">
    <location>
        <begin position="140"/>
        <end position="167"/>
    </location>
</feature>
<evidence type="ECO:0000259" key="8">
    <source>
        <dbReference type="PROSITE" id="PS50157"/>
    </source>
</evidence>
<feature type="domain" description="C2H2-type" evidence="8">
    <location>
        <begin position="460"/>
        <end position="487"/>
    </location>
</feature>
<evidence type="ECO:0000256" key="6">
    <source>
        <dbReference type="PROSITE-ProRule" id="PRU00042"/>
    </source>
</evidence>
<name>A0A8S4D7J1_PLUXY</name>
<dbReference type="FunFam" id="3.30.160.60:FF:000478">
    <property type="entry name" value="Zinc finger protein 133"/>
    <property type="match status" value="1"/>
</dbReference>
<reference evidence="9" key="1">
    <citation type="submission" date="2020-11" db="EMBL/GenBank/DDBJ databases">
        <authorList>
            <person name="Whiteford S."/>
        </authorList>
    </citation>
    <scope>NUCLEOTIDE SEQUENCE</scope>
</reference>
<accession>A0A8S4D7J1</accession>
<evidence type="ECO:0000256" key="4">
    <source>
        <dbReference type="ARBA" id="ARBA00022833"/>
    </source>
</evidence>
<comment type="caution">
    <text evidence="9">The sequence shown here is derived from an EMBL/GenBank/DDBJ whole genome shotgun (WGS) entry which is preliminary data.</text>
</comment>
<evidence type="ECO:0000256" key="1">
    <source>
        <dbReference type="ARBA" id="ARBA00022723"/>
    </source>
</evidence>
<dbReference type="AlphaFoldDB" id="A0A8S4D7J1"/>
<dbReference type="PROSITE" id="PS00028">
    <property type="entry name" value="ZINC_FINGER_C2H2_1"/>
    <property type="match status" value="10"/>
</dbReference>
<dbReference type="PANTHER" id="PTHR24393">
    <property type="entry name" value="ZINC FINGER PROTEIN"/>
    <property type="match status" value="1"/>
</dbReference>
<feature type="domain" description="C2H2-type" evidence="8">
    <location>
        <begin position="241"/>
        <end position="268"/>
    </location>
</feature>
<feature type="domain" description="C2H2-type" evidence="8">
    <location>
        <begin position="432"/>
        <end position="459"/>
    </location>
</feature>
<dbReference type="GO" id="GO:0001228">
    <property type="term" value="F:DNA-binding transcription activator activity, RNA polymerase II-specific"/>
    <property type="evidence" value="ECO:0007669"/>
    <property type="project" value="TreeGrafter"/>
</dbReference>
<dbReference type="GO" id="GO:0000978">
    <property type="term" value="F:RNA polymerase II cis-regulatory region sequence-specific DNA binding"/>
    <property type="evidence" value="ECO:0007669"/>
    <property type="project" value="TreeGrafter"/>
</dbReference>
<proteinExistence type="predicted"/>
<dbReference type="InterPro" id="IPR036236">
    <property type="entry name" value="Znf_C2H2_sf"/>
</dbReference>
<dbReference type="Proteomes" id="UP000653454">
    <property type="component" value="Unassembled WGS sequence"/>
</dbReference>
<feature type="compositionally biased region" description="Acidic residues" evidence="7">
    <location>
        <begin position="7"/>
        <end position="19"/>
    </location>
</feature>
<dbReference type="PROSITE" id="PS50157">
    <property type="entry name" value="ZINC_FINGER_C2H2_2"/>
    <property type="match status" value="8"/>
</dbReference>
<keyword evidence="5" id="KW-0539">Nucleus</keyword>
<feature type="domain" description="C2H2-type" evidence="8">
    <location>
        <begin position="214"/>
        <end position="241"/>
    </location>
</feature>
<keyword evidence="10" id="KW-1185">Reference proteome</keyword>
<organism evidence="9 10">
    <name type="scientific">Plutella xylostella</name>
    <name type="common">Diamondback moth</name>
    <name type="synonym">Plutella maculipennis</name>
    <dbReference type="NCBI Taxonomy" id="51655"/>
    <lineage>
        <taxon>Eukaryota</taxon>
        <taxon>Metazoa</taxon>
        <taxon>Ecdysozoa</taxon>
        <taxon>Arthropoda</taxon>
        <taxon>Hexapoda</taxon>
        <taxon>Insecta</taxon>
        <taxon>Pterygota</taxon>
        <taxon>Neoptera</taxon>
        <taxon>Endopterygota</taxon>
        <taxon>Lepidoptera</taxon>
        <taxon>Glossata</taxon>
        <taxon>Ditrysia</taxon>
        <taxon>Yponomeutoidea</taxon>
        <taxon>Plutellidae</taxon>
        <taxon>Plutella</taxon>
    </lineage>
</organism>
<dbReference type="GO" id="GO:0008270">
    <property type="term" value="F:zinc ion binding"/>
    <property type="evidence" value="ECO:0007669"/>
    <property type="project" value="UniProtKB-KW"/>
</dbReference>
<evidence type="ECO:0000256" key="5">
    <source>
        <dbReference type="ARBA" id="ARBA00023242"/>
    </source>
</evidence>
<feature type="domain" description="C2H2-type" evidence="8">
    <location>
        <begin position="112"/>
        <end position="139"/>
    </location>
</feature>
<keyword evidence="3 6" id="KW-0863">Zinc-finger</keyword>